<sequence>MERHGMPTNLRLTNQEQEDLRKKAIEINKILVRQGMQPMKDSELAHKILEISITCAYVTSSGEIKLDLPGDGVEVKK</sequence>
<keyword evidence="4" id="KW-1185">Reference proteome</keyword>
<dbReference type="AlphaFoldDB" id="S6ART6"/>
<dbReference type="Proteomes" id="UP000015503">
    <property type="component" value="Chromosome"/>
</dbReference>
<protein>
    <submittedName>
        <fullName evidence="3">Uncharacterized protein</fullName>
    </submittedName>
</protein>
<dbReference type="RefSeq" id="WP_016492809.1">
    <property type="nucleotide sequence ID" value="NC_021499.1"/>
</dbReference>
<evidence type="ECO:0000313" key="1">
    <source>
        <dbReference type="EMBL" id="BAN48641.1"/>
    </source>
</evidence>
<gene>
    <name evidence="1" type="ORF">PCA10_29090</name>
    <name evidence="2" type="ORF">PCA10_29200</name>
    <name evidence="3" type="ORF">PCA10_29310</name>
</gene>
<dbReference type="STRING" id="1245471.PCA10_29090"/>
<evidence type="ECO:0000313" key="2">
    <source>
        <dbReference type="EMBL" id="BAN48652.1"/>
    </source>
</evidence>
<dbReference type="EMBL" id="AP013068">
    <property type="protein sequence ID" value="BAN48663.1"/>
    <property type="molecule type" value="Genomic_DNA"/>
</dbReference>
<dbReference type="KEGG" id="pre:PCA10_29090"/>
<reference evidence="3 4" key="1">
    <citation type="journal article" date="2013" name="Genome Announc.">
        <title>Complete Genome Sequence of the Carbazole Degrader Pseudomonas resinovorans Strain CA10 (NBRC 106553).</title>
        <authorList>
            <person name="Shintani M."/>
            <person name="Hosoyama A."/>
            <person name="Ohji S."/>
            <person name="Tsuchikane K."/>
            <person name="Takarada H."/>
            <person name="Yamazoe A."/>
            <person name="Fujita N."/>
            <person name="Nojiri H."/>
        </authorList>
    </citation>
    <scope>NUCLEOTIDE SEQUENCE [LARGE SCALE GENOMIC DNA]</scope>
    <source>
        <strain evidence="3 4">NBRC 106553</strain>
    </source>
</reference>
<evidence type="ECO:0000313" key="3">
    <source>
        <dbReference type="EMBL" id="BAN48663.1"/>
    </source>
</evidence>
<dbReference type="KEGG" id="pre:PCA10_29200"/>
<name>S6ART6_METRE</name>
<organism evidence="3 4">
    <name type="scientific">Metapseudomonas resinovorans NBRC 106553</name>
    <dbReference type="NCBI Taxonomy" id="1245471"/>
    <lineage>
        <taxon>Bacteria</taxon>
        <taxon>Pseudomonadati</taxon>
        <taxon>Pseudomonadota</taxon>
        <taxon>Gammaproteobacteria</taxon>
        <taxon>Pseudomonadales</taxon>
        <taxon>Pseudomonadaceae</taxon>
        <taxon>Metapseudomonas</taxon>
    </lineage>
</organism>
<dbReference type="KEGG" id="pre:PCA10_29310"/>
<dbReference type="HOGENOM" id="CLU_191944_0_0_6"/>
<proteinExistence type="predicted"/>
<accession>S6ART6</accession>
<evidence type="ECO:0000313" key="4">
    <source>
        <dbReference type="Proteomes" id="UP000015503"/>
    </source>
</evidence>
<dbReference type="EMBL" id="AP013068">
    <property type="protein sequence ID" value="BAN48652.1"/>
    <property type="molecule type" value="Genomic_DNA"/>
</dbReference>
<dbReference type="eggNOG" id="ENOG502ZMXQ">
    <property type="taxonomic scope" value="Bacteria"/>
</dbReference>
<dbReference type="EMBL" id="AP013068">
    <property type="protein sequence ID" value="BAN48641.1"/>
    <property type="molecule type" value="Genomic_DNA"/>
</dbReference>